<keyword evidence="5" id="KW-0157">Chromophore</keyword>
<feature type="domain" description="PAC" evidence="8">
    <location>
        <begin position="297"/>
        <end position="351"/>
    </location>
</feature>
<keyword evidence="6" id="KW-0675">Receptor</keyword>
<dbReference type="SUPFAM" id="SSF55785">
    <property type="entry name" value="PYP-like sensor domain (PAS domain)"/>
    <property type="match status" value="2"/>
</dbReference>
<dbReference type="InterPro" id="IPR000014">
    <property type="entry name" value="PAS"/>
</dbReference>
<dbReference type="Gene3D" id="3.30.450.20">
    <property type="entry name" value="PAS domain"/>
    <property type="match status" value="2"/>
</dbReference>
<dbReference type="AlphaFoldDB" id="A0A126X0I5"/>
<protein>
    <submittedName>
        <fullName evidence="9">Putative LOV domain-containing protein</fullName>
    </submittedName>
</protein>
<organism evidence="9">
    <name type="scientific">Anisacanthus quadrifidus</name>
    <dbReference type="NCBI Taxonomy" id="479633"/>
    <lineage>
        <taxon>Eukaryota</taxon>
        <taxon>Viridiplantae</taxon>
        <taxon>Streptophyta</taxon>
        <taxon>Embryophyta</taxon>
        <taxon>Tracheophyta</taxon>
        <taxon>Spermatophyta</taxon>
        <taxon>Magnoliopsida</taxon>
        <taxon>eudicotyledons</taxon>
        <taxon>Gunneridae</taxon>
        <taxon>Pentapetalae</taxon>
        <taxon>asterids</taxon>
        <taxon>lamiids</taxon>
        <taxon>Lamiales</taxon>
        <taxon>Acanthaceae</taxon>
        <taxon>Acanthoideae</taxon>
        <taxon>Justicieae</taxon>
        <taxon>Anisacanthus</taxon>
    </lineage>
</organism>
<dbReference type="Pfam" id="PF13426">
    <property type="entry name" value="PAS_9"/>
    <property type="match status" value="2"/>
</dbReference>
<dbReference type="GO" id="GO:0005634">
    <property type="term" value="C:nucleus"/>
    <property type="evidence" value="ECO:0007669"/>
    <property type="project" value="TreeGrafter"/>
</dbReference>
<evidence type="ECO:0000313" key="9">
    <source>
        <dbReference type="EMBL" id="AML78201.1"/>
    </source>
</evidence>
<sequence>MEPQLGLVEQSFDLRYSVYAREALNELPDCFTITDPCISGHPIVYASNGFLKMVGYAEEEVIGKNGRMFQGAETNRRSVMEIREAIREERAVEVKLLNYRKDGLPFWMLFRMCPVYGVEDGRVINFVGVQVPIARKLRSSELCEHGAWLSDSIYRCCRREVCSDPITNNEEIDIKEDCEASEVEKTKSITAINNILSVLTHHSELTGRRVCGKRHCLSGNERLAASLHISLGRIKQSYVLSDALLPDMPIVYASEAFLKLTGYARQEVVGRNCRFLSGVDTDPEIRFQIKESIRTQQACSVRILNYRKDGTSFWNFLHISPVRIASGKVAFFVGIQIEDDSESRQSSGLSPQMCQLSVVGAVKVAVRGLSMLGGAASS</sequence>
<dbReference type="CDD" id="cd00130">
    <property type="entry name" value="PAS"/>
    <property type="match status" value="2"/>
</dbReference>
<evidence type="ECO:0000256" key="1">
    <source>
        <dbReference type="ARBA" id="ARBA00022543"/>
    </source>
</evidence>
<keyword evidence="2" id="KW-0716">Sensory transduction</keyword>
<dbReference type="PANTHER" id="PTHR47429">
    <property type="entry name" value="PROTEIN TWIN LOV 1"/>
    <property type="match status" value="1"/>
</dbReference>
<evidence type="ECO:0000259" key="8">
    <source>
        <dbReference type="PROSITE" id="PS50113"/>
    </source>
</evidence>
<dbReference type="SMART" id="SM00086">
    <property type="entry name" value="PAC"/>
    <property type="match status" value="2"/>
</dbReference>
<keyword evidence="3" id="KW-0285">Flavoprotein</keyword>
<evidence type="ECO:0000256" key="5">
    <source>
        <dbReference type="ARBA" id="ARBA00022991"/>
    </source>
</evidence>
<evidence type="ECO:0000256" key="4">
    <source>
        <dbReference type="ARBA" id="ARBA00022643"/>
    </source>
</evidence>
<keyword evidence="4" id="KW-0288">FMN</keyword>
<dbReference type="PROSITE" id="PS50112">
    <property type="entry name" value="PAS"/>
    <property type="match status" value="2"/>
</dbReference>
<dbReference type="InterPro" id="IPR000700">
    <property type="entry name" value="PAS-assoc_C"/>
</dbReference>
<feature type="domain" description="PAS" evidence="7">
    <location>
        <begin position="39"/>
        <end position="89"/>
    </location>
</feature>
<dbReference type="PROSITE" id="PS50113">
    <property type="entry name" value="PAC"/>
    <property type="match status" value="2"/>
</dbReference>
<keyword evidence="1" id="KW-0600">Photoreceptor protein</keyword>
<dbReference type="GO" id="GO:0009637">
    <property type="term" value="P:response to blue light"/>
    <property type="evidence" value="ECO:0007669"/>
    <property type="project" value="UniProtKB-ARBA"/>
</dbReference>
<feature type="domain" description="PAS" evidence="7">
    <location>
        <begin position="250"/>
        <end position="272"/>
    </location>
</feature>
<dbReference type="NCBIfam" id="TIGR00229">
    <property type="entry name" value="sensory_box"/>
    <property type="match status" value="2"/>
</dbReference>
<accession>A0A126X0I5</accession>
<evidence type="ECO:0000259" key="7">
    <source>
        <dbReference type="PROSITE" id="PS50112"/>
    </source>
</evidence>
<evidence type="ECO:0000256" key="6">
    <source>
        <dbReference type="ARBA" id="ARBA00023170"/>
    </source>
</evidence>
<proteinExistence type="evidence at transcript level"/>
<evidence type="ECO:0000256" key="2">
    <source>
        <dbReference type="ARBA" id="ARBA00022606"/>
    </source>
</evidence>
<dbReference type="GO" id="GO:0009881">
    <property type="term" value="F:photoreceptor activity"/>
    <property type="evidence" value="ECO:0007669"/>
    <property type="project" value="UniProtKB-KW"/>
</dbReference>
<reference evidence="9" key="1">
    <citation type="journal article" date="2016" name="Proc. Natl. Acad. Sci. U.S.A.">
        <title>Functional and topological diversity of LOV domain photoreceptors.</title>
        <authorList>
            <person name="Glantz S.T."/>
            <person name="Carpenter E.J."/>
            <person name="Melkonian M."/>
            <person name="Gardner K.H."/>
            <person name="Boyden E.S."/>
            <person name="Wong G.K."/>
            <person name="Chow B.Y."/>
        </authorList>
    </citation>
    <scope>NUCLEOTIDE SEQUENCE</scope>
    <source>
        <strain evidence="9">PCGJ_2067428</strain>
    </source>
</reference>
<evidence type="ECO:0000256" key="3">
    <source>
        <dbReference type="ARBA" id="ARBA00022630"/>
    </source>
</evidence>
<dbReference type="InterPro" id="IPR035965">
    <property type="entry name" value="PAS-like_dom_sf"/>
</dbReference>
<name>A0A126X0I5_9LAMI</name>
<dbReference type="PANTHER" id="PTHR47429:SF2">
    <property type="entry name" value="PROTEIN TWIN LOV 1"/>
    <property type="match status" value="1"/>
</dbReference>
<feature type="domain" description="PAC" evidence="8">
    <location>
        <begin position="90"/>
        <end position="145"/>
    </location>
</feature>
<dbReference type="InterPro" id="IPR001610">
    <property type="entry name" value="PAC"/>
</dbReference>
<dbReference type="EMBL" id="KU700425">
    <property type="protein sequence ID" value="AML78201.1"/>
    <property type="molecule type" value="mRNA"/>
</dbReference>